<dbReference type="Gene3D" id="1.10.10.2470">
    <property type="match status" value="1"/>
</dbReference>
<proteinExistence type="predicted"/>
<protein>
    <submittedName>
        <fullName evidence="4">RXLR-class effector Avh169</fullName>
    </submittedName>
</protein>
<accession>U5Y554</accession>
<gene>
    <name evidence="4" type="primary">Avh169</name>
</gene>
<dbReference type="AlphaFoldDB" id="U5Y554"/>
<evidence type="ECO:0000259" key="3">
    <source>
        <dbReference type="Pfam" id="PF18488"/>
    </source>
</evidence>
<feature type="signal peptide" evidence="2">
    <location>
        <begin position="1"/>
        <end position="19"/>
    </location>
</feature>
<feature type="region of interest" description="Disordered" evidence="1">
    <location>
        <begin position="23"/>
        <end position="59"/>
    </location>
</feature>
<sequence length="126" mass="14055">MRLSHIFVVIAATFVLASATSTDSNQAKISQASLPEGPSQRLLRTHPTTYEDGDSEERAGGLSTLEKLKFGRMKGDGKTQQDYAAKLGIAEALRLGETDRAVMNRLIATKEYLKWLKYFNYLKDNK</sequence>
<organism evidence="4">
    <name type="scientific">Phytophthora ramorum</name>
    <name type="common">Sudden oak death agent</name>
    <dbReference type="NCBI Taxonomy" id="164328"/>
    <lineage>
        <taxon>Eukaryota</taxon>
        <taxon>Sar</taxon>
        <taxon>Stramenopiles</taxon>
        <taxon>Oomycota</taxon>
        <taxon>Peronosporomycetes</taxon>
        <taxon>Peronosporales</taxon>
        <taxon>Peronosporaceae</taxon>
        <taxon>Phytophthora</taxon>
    </lineage>
</organism>
<dbReference type="VEuPathDB" id="FungiDB:KRP23_5238"/>
<keyword evidence="2" id="KW-0732">Signal</keyword>
<feature type="compositionally biased region" description="Polar residues" evidence="1">
    <location>
        <begin position="23"/>
        <end position="33"/>
    </location>
</feature>
<feature type="domain" description="PexRD2 WYL" evidence="3">
    <location>
        <begin position="64"/>
        <end position="125"/>
    </location>
</feature>
<dbReference type="Pfam" id="PF18488">
    <property type="entry name" value="WYL_3"/>
    <property type="match status" value="1"/>
</dbReference>
<evidence type="ECO:0000256" key="2">
    <source>
        <dbReference type="SAM" id="SignalP"/>
    </source>
</evidence>
<name>U5Y554_PHYRM</name>
<evidence type="ECO:0000256" key="1">
    <source>
        <dbReference type="SAM" id="MobiDB-lite"/>
    </source>
</evidence>
<dbReference type="InterPro" id="IPR040691">
    <property type="entry name" value="PexRD2_WYL"/>
</dbReference>
<feature type="chain" id="PRO_5042513791" evidence="2">
    <location>
        <begin position="20"/>
        <end position="126"/>
    </location>
</feature>
<dbReference type="EMBL" id="KF273354">
    <property type="protein sequence ID" value="AGZ84860.1"/>
    <property type="molecule type" value="Genomic_DNA"/>
</dbReference>
<reference evidence="4" key="1">
    <citation type="journal article" date="2013" name="PLoS ONE">
        <title>Evolution of RXLR-Class Effectors in the Oomycete Plant Pathogen Phytophthora ramorum.</title>
        <authorList>
            <person name="Goss E.M."/>
            <person name="Press C.M."/>
            <person name="Grunwald N.J."/>
        </authorList>
    </citation>
    <scope>NUCLEOTIDE SEQUENCE</scope>
    <source>
        <strain evidence="4">2027</strain>
    </source>
</reference>
<dbReference type="VEuPathDB" id="FungiDB:KRP22_771"/>
<evidence type="ECO:0000313" key="4">
    <source>
        <dbReference type="EMBL" id="AGZ84860.1"/>
    </source>
</evidence>